<sequence length="266" mass="29322">MSEPAQSSGRFGASMDIRYAASVESFAEFLGEIGLNHVELRAGYLDVQDEEDQAARLRRIAGEYGLSYTVHAPHLDAAPGNVNERIRQGTVDAIRSAIDFAADIDAGGVIVHGGTARKRYPKHVRDHVRNQAVRTIRTSVQHAADRGVPLCLENQRDTDEKYRHTATPERLANFLTDVGADADELKLTLDVGHAKATGVDYRRFVDRFDDRIHVAHLHDNDGESDAHDPLPSFRAVAADIGATYNVLEMKSRGDVRRCVDDSAPEI</sequence>
<dbReference type="InterPro" id="IPR036237">
    <property type="entry name" value="Xyl_isomerase-like_sf"/>
</dbReference>
<dbReference type="EMBL" id="CP048739">
    <property type="protein sequence ID" value="QIB74299.1"/>
    <property type="molecule type" value="Genomic_DNA"/>
</dbReference>
<dbReference type="InterPro" id="IPR050312">
    <property type="entry name" value="IolE/XylAMocC-like"/>
</dbReference>
<evidence type="ECO:0000313" key="3">
    <source>
        <dbReference type="Proteomes" id="UP000465846"/>
    </source>
</evidence>
<dbReference type="PANTHER" id="PTHR12110:SF53">
    <property type="entry name" value="BLR5974 PROTEIN"/>
    <property type="match status" value="1"/>
</dbReference>
<evidence type="ECO:0000259" key="1">
    <source>
        <dbReference type="Pfam" id="PF01261"/>
    </source>
</evidence>
<dbReference type="Pfam" id="PF01261">
    <property type="entry name" value="AP_endonuc_2"/>
    <property type="match status" value="1"/>
</dbReference>
<dbReference type="Proteomes" id="UP000465846">
    <property type="component" value="Chromosome"/>
</dbReference>
<dbReference type="InterPro" id="IPR013022">
    <property type="entry name" value="Xyl_isomerase-like_TIM-brl"/>
</dbReference>
<dbReference type="RefSeq" id="WP_163486235.1">
    <property type="nucleotide sequence ID" value="NZ_CP048739.1"/>
</dbReference>
<organism evidence="2 3">
    <name type="scientific">Halogeometricum borinquense</name>
    <dbReference type="NCBI Taxonomy" id="60847"/>
    <lineage>
        <taxon>Archaea</taxon>
        <taxon>Methanobacteriati</taxon>
        <taxon>Methanobacteriota</taxon>
        <taxon>Stenosarchaea group</taxon>
        <taxon>Halobacteria</taxon>
        <taxon>Halobacteriales</taxon>
        <taxon>Haloferacaceae</taxon>
        <taxon>Halogeometricum</taxon>
    </lineage>
</organism>
<feature type="domain" description="Xylose isomerase-like TIM barrel" evidence="1">
    <location>
        <begin position="32"/>
        <end position="228"/>
    </location>
</feature>
<reference evidence="2 3" key="1">
    <citation type="submission" date="2020-02" db="EMBL/GenBank/DDBJ databases">
        <title>Whole genome sequence of Halogeometricum borinquense strain wsp4.</title>
        <authorList>
            <person name="Verma D.K."/>
            <person name="Gopal K."/>
            <person name="Prasad E.S."/>
        </authorList>
    </citation>
    <scope>NUCLEOTIDE SEQUENCE [LARGE SCALE GENOMIC DNA]</scope>
    <source>
        <strain evidence="3">wsp4</strain>
    </source>
</reference>
<dbReference type="Gene3D" id="3.20.20.150">
    <property type="entry name" value="Divalent-metal-dependent TIM barrel enzymes"/>
    <property type="match status" value="1"/>
</dbReference>
<keyword evidence="2" id="KW-0413">Isomerase</keyword>
<dbReference type="PANTHER" id="PTHR12110">
    <property type="entry name" value="HYDROXYPYRUVATE ISOMERASE"/>
    <property type="match status" value="1"/>
</dbReference>
<dbReference type="SUPFAM" id="SSF51658">
    <property type="entry name" value="Xylose isomerase-like"/>
    <property type="match status" value="1"/>
</dbReference>
<dbReference type="GO" id="GO:0016853">
    <property type="term" value="F:isomerase activity"/>
    <property type="evidence" value="ECO:0007669"/>
    <property type="project" value="UniProtKB-KW"/>
</dbReference>
<evidence type="ECO:0000313" key="2">
    <source>
        <dbReference type="EMBL" id="QIB74299.1"/>
    </source>
</evidence>
<dbReference type="GeneID" id="44079416"/>
<name>A0A6C0UKC6_9EURY</name>
<dbReference type="AlphaFoldDB" id="A0A6C0UKC6"/>
<gene>
    <name evidence="2" type="ORF">G3I44_08405</name>
</gene>
<protein>
    <submittedName>
        <fullName evidence="2">Sugar phosphate isomerase/epimerase</fullName>
    </submittedName>
</protein>
<proteinExistence type="predicted"/>
<accession>A0A6C0UKC6</accession>